<dbReference type="InterPro" id="IPR026891">
    <property type="entry name" value="Fn3-like"/>
</dbReference>
<evidence type="ECO:0000259" key="13">
    <source>
        <dbReference type="SMART" id="SM01217"/>
    </source>
</evidence>
<dbReference type="PANTHER" id="PTHR42715">
    <property type="entry name" value="BETA-GLUCOSIDASE"/>
    <property type="match status" value="1"/>
</dbReference>
<evidence type="ECO:0000313" key="15">
    <source>
        <dbReference type="Proteomes" id="UP000230002"/>
    </source>
</evidence>
<dbReference type="SUPFAM" id="SSF52279">
    <property type="entry name" value="Beta-D-glucan exohydrolase, C-terminal domain"/>
    <property type="match status" value="1"/>
</dbReference>
<keyword evidence="12" id="KW-0732">Signal</keyword>
<dbReference type="Proteomes" id="UP000230002">
    <property type="component" value="Unassembled WGS sequence"/>
</dbReference>
<feature type="domain" description="Fibronectin type III-like" evidence="13">
    <location>
        <begin position="634"/>
        <end position="696"/>
    </location>
</feature>
<comment type="catalytic activity">
    <reaction evidence="1 10">
        <text>Hydrolysis of terminal, non-reducing beta-D-glucosyl residues with release of beta-D-glucose.</text>
        <dbReference type="EC" id="3.2.1.21"/>
    </reaction>
</comment>
<dbReference type="InterPro" id="IPR036962">
    <property type="entry name" value="Glyco_hydro_3_N_sf"/>
</dbReference>
<reference evidence="14 15" key="1">
    <citation type="journal article" date="2015" name="Sci. Rep.">
        <title>Chromosome-level genome map provides insights into diverse defense mechanisms in the medicinal fungus Ganoderma sinense.</title>
        <authorList>
            <person name="Zhu Y."/>
            <person name="Xu J."/>
            <person name="Sun C."/>
            <person name="Zhou S."/>
            <person name="Xu H."/>
            <person name="Nelson D.R."/>
            <person name="Qian J."/>
            <person name="Song J."/>
            <person name="Luo H."/>
            <person name="Xiang L."/>
            <person name="Li Y."/>
            <person name="Xu Z."/>
            <person name="Ji A."/>
            <person name="Wang L."/>
            <person name="Lu S."/>
            <person name="Hayward A."/>
            <person name="Sun W."/>
            <person name="Li X."/>
            <person name="Schwartz D.C."/>
            <person name="Wang Y."/>
            <person name="Chen S."/>
        </authorList>
    </citation>
    <scope>NUCLEOTIDE SEQUENCE [LARGE SCALE GENOMIC DNA]</scope>
    <source>
        <strain evidence="14 15">ZZ0214-1</strain>
    </source>
</reference>
<dbReference type="PROSITE" id="PS00775">
    <property type="entry name" value="GLYCOSYL_HYDROL_F3"/>
    <property type="match status" value="1"/>
</dbReference>
<dbReference type="PANTHER" id="PTHR42715:SF2">
    <property type="entry name" value="BETA-GLUCOSIDASE F-RELATED"/>
    <property type="match status" value="1"/>
</dbReference>
<dbReference type="PRINTS" id="PR00133">
    <property type="entry name" value="GLHYDRLASE3"/>
</dbReference>
<dbReference type="InterPro" id="IPR017853">
    <property type="entry name" value="GH"/>
</dbReference>
<evidence type="ECO:0000256" key="2">
    <source>
        <dbReference type="ARBA" id="ARBA00004987"/>
    </source>
</evidence>
<evidence type="ECO:0000256" key="3">
    <source>
        <dbReference type="ARBA" id="ARBA00005336"/>
    </source>
</evidence>
<dbReference type="AlphaFoldDB" id="A0A2G8RYB8"/>
<dbReference type="STRING" id="1077348.A0A2G8RYB8"/>
<evidence type="ECO:0000256" key="9">
    <source>
        <dbReference type="ARBA" id="ARBA00023326"/>
    </source>
</evidence>
<sequence length="707" mass="74555">MALIRLSALWALLLLVISSGALLPEVSSVMSINGVSAQSTSRPTLSASSAIANATSITSVTAAAESLTATSDIPPTETTHPRRPVPASYPTSARPGQKRKPRPTTLEQKVSASTGIGSIGNRCVGNIAAIGDDWPGLCFEDGPVGVRSTDFVTAFPAGINAAATWNRTLIRARGKAIGQEFKGKGVNVGLGPMMNIARIPQAGRNWEGFGADPFLSGEAVYETVLGWQEGGAQVCAKHYINKTEHEIYVHPFMRAVQAGVASVMCSYNLINDTFACENDRTLNQILKSELGFQGFVVSDWAAQRSTLSAVAGLDMSMPGDIIPGSGTSFFGANLTTFVENGTIAEARLDDMVERIVAAWYLLGQDDNHPEMNFNQASPYDPATNQHVDVQGDHFKIVREIGAASAVLLKNVGNDSGPSLRGPNGYPSNAGDDGTLAMGWGSGTASFPYLIAPLEAIQARAREDRSSVSWFLSNWDSAGAANAARGQDVALVFANADSGEGAIIVGESIPPELQGMVLVDGQAGDRANLTLWGNADALISAVAAVNPNTVVVVHSVGPVIVEAWIENPNVTAVLWAGLPGQESGNSLVDVLYGAVNPSGHLPYTIAKDPADYPAQLVTAPANVTEPTGWLPLLVFIIEYTEGLNIDYRGFSDVLLEPGESKAVTITLSRYDLSIWDSGAQGWRKPEGIFTFSVGASSLDFRLNGTIPI</sequence>
<dbReference type="InterPro" id="IPR001764">
    <property type="entry name" value="Glyco_hydro_3_N"/>
</dbReference>
<protein>
    <recommendedName>
        <fullName evidence="4 10">beta-glucosidase</fullName>
        <ecNumber evidence="4 10">3.2.1.21</ecNumber>
    </recommendedName>
</protein>
<dbReference type="GO" id="GO:0030245">
    <property type="term" value="P:cellulose catabolic process"/>
    <property type="evidence" value="ECO:0007669"/>
    <property type="project" value="UniProtKB-UniPathway"/>
</dbReference>
<dbReference type="Gene3D" id="3.20.20.300">
    <property type="entry name" value="Glycoside hydrolase, family 3, N-terminal domain"/>
    <property type="match status" value="1"/>
</dbReference>
<feature type="region of interest" description="Disordered" evidence="11">
    <location>
        <begin position="68"/>
        <end position="111"/>
    </location>
</feature>
<dbReference type="InterPro" id="IPR002772">
    <property type="entry name" value="Glyco_hydro_3_C"/>
</dbReference>
<evidence type="ECO:0000256" key="11">
    <source>
        <dbReference type="SAM" id="MobiDB-lite"/>
    </source>
</evidence>
<dbReference type="InterPro" id="IPR036881">
    <property type="entry name" value="Glyco_hydro_3_C_sf"/>
</dbReference>
<dbReference type="Gene3D" id="2.60.40.10">
    <property type="entry name" value="Immunoglobulins"/>
    <property type="match status" value="1"/>
</dbReference>
<dbReference type="Pfam" id="PF01915">
    <property type="entry name" value="Glyco_hydro_3_C"/>
    <property type="match status" value="1"/>
</dbReference>
<keyword evidence="6" id="KW-0136">Cellulose degradation</keyword>
<evidence type="ECO:0000256" key="4">
    <source>
        <dbReference type="ARBA" id="ARBA00012744"/>
    </source>
</evidence>
<comment type="similarity">
    <text evidence="3 10">Belongs to the glycosyl hydrolase 3 family.</text>
</comment>
<dbReference type="InterPro" id="IPR019800">
    <property type="entry name" value="Glyco_hydro_3_AS"/>
</dbReference>
<keyword evidence="9 10" id="KW-0624">Polysaccharide degradation</keyword>
<dbReference type="GO" id="GO:0008422">
    <property type="term" value="F:beta-glucosidase activity"/>
    <property type="evidence" value="ECO:0007669"/>
    <property type="project" value="UniProtKB-EC"/>
</dbReference>
<feature type="compositionally biased region" description="Polar residues" evidence="11">
    <location>
        <begin position="68"/>
        <end position="78"/>
    </location>
</feature>
<evidence type="ECO:0000313" key="14">
    <source>
        <dbReference type="EMBL" id="PIL26477.1"/>
    </source>
</evidence>
<keyword evidence="5 10" id="KW-0378">Hydrolase</keyword>
<evidence type="ECO:0000256" key="5">
    <source>
        <dbReference type="ARBA" id="ARBA00022801"/>
    </source>
</evidence>
<feature type="chain" id="PRO_5013735365" description="beta-glucosidase" evidence="12">
    <location>
        <begin position="22"/>
        <end position="707"/>
    </location>
</feature>
<feature type="signal peptide" evidence="12">
    <location>
        <begin position="1"/>
        <end position="21"/>
    </location>
</feature>
<keyword evidence="7 10" id="KW-0119">Carbohydrate metabolism</keyword>
<name>A0A2G8RYB8_9APHY</name>
<comment type="caution">
    <text evidence="14">The sequence shown here is derived from an EMBL/GenBank/DDBJ whole genome shotgun (WGS) entry which is preliminary data.</text>
</comment>
<evidence type="ECO:0000256" key="12">
    <source>
        <dbReference type="SAM" id="SignalP"/>
    </source>
</evidence>
<dbReference type="OrthoDB" id="416222at2759"/>
<dbReference type="InterPro" id="IPR050288">
    <property type="entry name" value="Cellulose_deg_GH3"/>
</dbReference>
<organism evidence="14 15">
    <name type="scientific">Ganoderma sinense ZZ0214-1</name>
    <dbReference type="NCBI Taxonomy" id="1077348"/>
    <lineage>
        <taxon>Eukaryota</taxon>
        <taxon>Fungi</taxon>
        <taxon>Dikarya</taxon>
        <taxon>Basidiomycota</taxon>
        <taxon>Agaricomycotina</taxon>
        <taxon>Agaricomycetes</taxon>
        <taxon>Polyporales</taxon>
        <taxon>Polyporaceae</taxon>
        <taxon>Ganoderma</taxon>
    </lineage>
</organism>
<gene>
    <name evidence="14" type="ORF">GSI_12235</name>
</gene>
<accession>A0A2G8RYB8</accession>
<dbReference type="EMBL" id="AYKW01000045">
    <property type="protein sequence ID" value="PIL26477.1"/>
    <property type="molecule type" value="Genomic_DNA"/>
</dbReference>
<evidence type="ECO:0000256" key="6">
    <source>
        <dbReference type="ARBA" id="ARBA00023001"/>
    </source>
</evidence>
<evidence type="ECO:0000256" key="1">
    <source>
        <dbReference type="ARBA" id="ARBA00000448"/>
    </source>
</evidence>
<dbReference type="InterPro" id="IPR013783">
    <property type="entry name" value="Ig-like_fold"/>
</dbReference>
<evidence type="ECO:0000256" key="8">
    <source>
        <dbReference type="ARBA" id="ARBA00023295"/>
    </source>
</evidence>
<dbReference type="SMART" id="SM01217">
    <property type="entry name" value="Fn3_like"/>
    <property type="match status" value="1"/>
</dbReference>
<dbReference type="Gene3D" id="3.40.50.1700">
    <property type="entry name" value="Glycoside hydrolase family 3 C-terminal domain"/>
    <property type="match status" value="1"/>
</dbReference>
<dbReference type="Pfam" id="PF14310">
    <property type="entry name" value="Fn3-like"/>
    <property type="match status" value="1"/>
</dbReference>
<proteinExistence type="inferred from homology"/>
<evidence type="ECO:0000256" key="10">
    <source>
        <dbReference type="RuleBase" id="RU361161"/>
    </source>
</evidence>
<comment type="pathway">
    <text evidence="2 10">Glycan metabolism; cellulose degradation.</text>
</comment>
<dbReference type="UniPathway" id="UPA00696"/>
<keyword evidence="15" id="KW-1185">Reference proteome</keyword>
<keyword evidence="8 10" id="KW-0326">Glycosidase</keyword>
<dbReference type="SUPFAM" id="SSF51445">
    <property type="entry name" value="(Trans)glycosidases"/>
    <property type="match status" value="1"/>
</dbReference>
<evidence type="ECO:0000256" key="7">
    <source>
        <dbReference type="ARBA" id="ARBA00023277"/>
    </source>
</evidence>
<dbReference type="Pfam" id="PF00933">
    <property type="entry name" value="Glyco_hydro_3"/>
    <property type="match status" value="1"/>
</dbReference>
<dbReference type="EC" id="3.2.1.21" evidence="4 10"/>